<name>D8PBM6_9BACT</name>
<dbReference type="Pfam" id="PF02780">
    <property type="entry name" value="Transketolase_C"/>
    <property type="match status" value="1"/>
</dbReference>
<comment type="cofactor">
    <cofactor evidence="11">
        <name>thiamine diphosphate</name>
        <dbReference type="ChEBI" id="CHEBI:58937"/>
    </cofactor>
    <text evidence="11">Binds 1 thiamine pyrophosphate per subunit.</text>
</comment>
<keyword evidence="6 11" id="KW-0460">Magnesium</keyword>
<dbReference type="SUPFAM" id="SSF52922">
    <property type="entry name" value="TK C-terminal domain-like"/>
    <property type="match status" value="1"/>
</dbReference>
<feature type="binding site" evidence="11">
    <location>
        <begin position="146"/>
        <end position="147"/>
    </location>
    <ligand>
        <name>thiamine diphosphate</name>
        <dbReference type="ChEBI" id="CHEBI:58937"/>
    </ligand>
</feature>
<evidence type="ECO:0000256" key="7">
    <source>
        <dbReference type="ARBA" id="ARBA00022977"/>
    </source>
</evidence>
<dbReference type="NCBIfam" id="NF003933">
    <property type="entry name" value="PRK05444.2-2"/>
    <property type="match status" value="1"/>
</dbReference>
<dbReference type="eggNOG" id="COG1154">
    <property type="taxonomic scope" value="Bacteria"/>
</dbReference>
<keyword evidence="8 11" id="KW-0786">Thiamine pyrophosphate</keyword>
<protein>
    <recommendedName>
        <fullName evidence="11">1-deoxy-D-xylulose-5-phosphate synthase</fullName>
        <ecNumber evidence="11">2.2.1.7</ecNumber>
    </recommendedName>
    <alternativeName>
        <fullName evidence="11">1-deoxyxylulose-5-phosphate synthase</fullName>
        <shortName evidence="11">DXP synthase</shortName>
        <shortName evidence="11">DXPS</shortName>
    </alternativeName>
</protein>
<comment type="catalytic activity">
    <reaction evidence="11">
        <text>D-glyceraldehyde 3-phosphate + pyruvate + H(+) = 1-deoxy-D-xylulose 5-phosphate + CO2</text>
        <dbReference type="Rhea" id="RHEA:12605"/>
        <dbReference type="ChEBI" id="CHEBI:15361"/>
        <dbReference type="ChEBI" id="CHEBI:15378"/>
        <dbReference type="ChEBI" id="CHEBI:16526"/>
        <dbReference type="ChEBI" id="CHEBI:57792"/>
        <dbReference type="ChEBI" id="CHEBI:59776"/>
        <dbReference type="EC" id="2.2.1.7"/>
    </reaction>
</comment>
<evidence type="ECO:0000256" key="10">
    <source>
        <dbReference type="ARBA" id="ARBA00055605"/>
    </source>
</evidence>
<dbReference type="HOGENOM" id="CLU_009227_1_4_0"/>
<evidence type="ECO:0000313" key="13">
    <source>
        <dbReference type="EMBL" id="CBK40635.1"/>
    </source>
</evidence>
<comment type="caution">
    <text evidence="11">Lacks conserved residue(s) required for the propagation of feature annotation.</text>
</comment>
<comment type="function">
    <text evidence="10 11">Catalyzes the acyloin condensation reaction between C atoms 2 and 3 of pyruvate and glyceraldehyde 3-phosphate to yield 1-deoxy-D-xylulose-5-phosphate (DXP).</text>
</comment>
<feature type="binding site" evidence="11">
    <location>
        <position position="174"/>
    </location>
    <ligand>
        <name>thiamine diphosphate</name>
        <dbReference type="ChEBI" id="CHEBI:58937"/>
    </ligand>
</feature>
<dbReference type="HAMAP" id="MF_00315">
    <property type="entry name" value="DXP_synth"/>
    <property type="match status" value="1"/>
</dbReference>
<dbReference type="Pfam" id="PF02779">
    <property type="entry name" value="Transket_pyr"/>
    <property type="match status" value="1"/>
</dbReference>
<dbReference type="GO" id="GO:0019288">
    <property type="term" value="P:isopentenyl diphosphate biosynthetic process, methylerythritol 4-phosphate pathway"/>
    <property type="evidence" value="ECO:0007669"/>
    <property type="project" value="TreeGrafter"/>
</dbReference>
<evidence type="ECO:0000256" key="1">
    <source>
        <dbReference type="ARBA" id="ARBA00004980"/>
    </source>
</evidence>
<dbReference type="GO" id="GO:0005829">
    <property type="term" value="C:cytosol"/>
    <property type="evidence" value="ECO:0007669"/>
    <property type="project" value="TreeGrafter"/>
</dbReference>
<dbReference type="PANTHER" id="PTHR43322:SF5">
    <property type="entry name" value="1-DEOXY-D-XYLULOSE-5-PHOSPHATE SYNTHASE, CHLOROPLASTIC"/>
    <property type="match status" value="1"/>
</dbReference>
<dbReference type="Pfam" id="PF13292">
    <property type="entry name" value="DXP_synthase_N"/>
    <property type="match status" value="1"/>
</dbReference>
<evidence type="ECO:0000256" key="6">
    <source>
        <dbReference type="ARBA" id="ARBA00022842"/>
    </source>
</evidence>
<dbReference type="InterPro" id="IPR005477">
    <property type="entry name" value="Dxylulose-5-P_synthase"/>
</dbReference>
<dbReference type="SMART" id="SM00861">
    <property type="entry name" value="Transket_pyr"/>
    <property type="match status" value="1"/>
</dbReference>
<dbReference type="AlphaFoldDB" id="D8PBM6"/>
<dbReference type="OrthoDB" id="9803371at2"/>
<dbReference type="PANTHER" id="PTHR43322">
    <property type="entry name" value="1-D-DEOXYXYLULOSE 5-PHOSPHATE SYNTHASE-RELATED"/>
    <property type="match status" value="1"/>
</dbReference>
<evidence type="ECO:0000313" key="14">
    <source>
        <dbReference type="Proteomes" id="UP000001660"/>
    </source>
</evidence>
<dbReference type="InterPro" id="IPR049557">
    <property type="entry name" value="Transketolase_CS"/>
</dbReference>
<sequence length="648" mass="70322">MSLLKNIHSPADLKRLSPEQFPELCQEIREQILTVVSNVGGHLASNLGVVELTVALQYLLDTPKDKIVWDTSNQAYTHKLLTGRREQFHTLRQYGGLSGFCKREESVYDTFNAGHAGTGVSAAFGMVEAREQRNEKHKVVCVVGDGAMTAGMTLEGLHHAGGTNKDFIVVLNDNQMSISKNVGAISAYLNRTFTGEFYARMREETGQLLRKIPHIGLEVQKIARRAEELAKGAILPGLLFEELGFQYAGPIDGHNFEHLLPTLENVLKMKGPVLLHVITKKGLGYQAAMDNPVWFHACPPFVRETGVPAKKAVRPSYTSLAIDALIKVAHQDKRVVAITAAMCEGTGLNAFEKVFPDRIYDVGIAEQHAVTFAAGMAAQGMKPVVALYSTFLQRAYDQVVHDVATQNLPVTFCIDRGGLVAEDGTTHHGAFDFAFLRHVPNMVVAAPKDENELQHMMKTCVTHDGPASVRYARGVSLGVPMDPEPTALPIGKGELLREGTDVAIVAIGVTVWPAMKAAERLAQEGISAAVVNARFVKPLDTELIIKTAKNVRCLVTVEEGCKMGGFGSAVLEALSEEGITNLRTKVIGLPDWYIEQGPQDLLRERYGLTADGIYNNVKALFGASVATDDAARLASLVGSLPHGDEQGS</sequence>
<dbReference type="KEGG" id="nde:NIDE0869"/>
<feature type="domain" description="Transketolase-like pyrimidine-binding" evidence="12">
    <location>
        <begin position="315"/>
        <end position="479"/>
    </location>
</feature>
<evidence type="ECO:0000256" key="11">
    <source>
        <dbReference type="HAMAP-Rule" id="MF_00315"/>
    </source>
</evidence>
<dbReference type="FunFam" id="3.40.50.920:FF:000002">
    <property type="entry name" value="1-deoxy-D-xylulose-5-phosphate synthase"/>
    <property type="match status" value="1"/>
</dbReference>
<dbReference type="Gene3D" id="3.40.50.920">
    <property type="match status" value="1"/>
</dbReference>
<dbReference type="GO" id="GO:0030976">
    <property type="term" value="F:thiamine pyrophosphate binding"/>
    <property type="evidence" value="ECO:0007669"/>
    <property type="project" value="UniProtKB-UniRule"/>
</dbReference>
<dbReference type="InterPro" id="IPR033248">
    <property type="entry name" value="Transketolase_C"/>
</dbReference>
<dbReference type="Proteomes" id="UP000001660">
    <property type="component" value="Chromosome"/>
</dbReference>
<dbReference type="NCBIfam" id="TIGR00204">
    <property type="entry name" value="dxs"/>
    <property type="match status" value="1"/>
</dbReference>
<dbReference type="STRING" id="330214.NIDE0869"/>
<comment type="similarity">
    <text evidence="2 11">Belongs to the transketolase family. DXPS subfamily.</text>
</comment>
<keyword evidence="14" id="KW-1185">Reference proteome</keyword>
<comment type="pathway">
    <text evidence="1 11">Metabolic intermediate biosynthesis; 1-deoxy-D-xylulose 5-phosphate biosynthesis; 1-deoxy-D-xylulose 5-phosphate from D-glyceraldehyde 3-phosphate and pyruvate: step 1/1.</text>
</comment>
<feature type="binding site" evidence="11">
    <location>
        <position position="285"/>
    </location>
    <ligand>
        <name>thiamine diphosphate</name>
        <dbReference type="ChEBI" id="CHEBI:58937"/>
    </ligand>
</feature>
<evidence type="ECO:0000256" key="5">
    <source>
        <dbReference type="ARBA" id="ARBA00022723"/>
    </source>
</evidence>
<dbReference type="SUPFAM" id="SSF52518">
    <property type="entry name" value="Thiamin diphosphate-binding fold (THDP-binding)"/>
    <property type="match status" value="2"/>
</dbReference>
<evidence type="ECO:0000256" key="4">
    <source>
        <dbReference type="ARBA" id="ARBA00022679"/>
    </source>
</evidence>
<keyword evidence="4 11" id="KW-0808">Transferase</keyword>
<organism evidence="13 14">
    <name type="scientific">Nitrospira defluvii</name>
    <dbReference type="NCBI Taxonomy" id="330214"/>
    <lineage>
        <taxon>Bacteria</taxon>
        <taxon>Pseudomonadati</taxon>
        <taxon>Nitrospirota</taxon>
        <taxon>Nitrospiria</taxon>
        <taxon>Nitrospirales</taxon>
        <taxon>Nitrospiraceae</taxon>
        <taxon>Nitrospira</taxon>
    </lineage>
</organism>
<feature type="binding site" evidence="11">
    <location>
        <begin position="114"/>
        <end position="116"/>
    </location>
    <ligand>
        <name>thiamine diphosphate</name>
        <dbReference type="ChEBI" id="CHEBI:58937"/>
    </ligand>
</feature>
<feature type="binding site" evidence="11">
    <location>
        <position position="366"/>
    </location>
    <ligand>
        <name>thiamine diphosphate</name>
        <dbReference type="ChEBI" id="CHEBI:58937"/>
    </ligand>
</feature>
<dbReference type="PROSITE" id="PS00801">
    <property type="entry name" value="TRANSKETOLASE_1"/>
    <property type="match status" value="1"/>
</dbReference>
<keyword evidence="9 11" id="KW-0414">Isoprene biosynthesis</keyword>
<comment type="cofactor">
    <cofactor evidence="11">
        <name>Mg(2+)</name>
        <dbReference type="ChEBI" id="CHEBI:18420"/>
    </cofactor>
    <text evidence="11">Binds 1 Mg(2+) ion per subunit.</text>
</comment>
<dbReference type="CDD" id="cd07033">
    <property type="entry name" value="TPP_PYR_DXS_TK_like"/>
    <property type="match status" value="1"/>
</dbReference>
<comment type="subunit">
    <text evidence="3 11">Homodimer.</text>
</comment>
<keyword evidence="5 11" id="KW-0479">Metal-binding</keyword>
<gene>
    <name evidence="11 13" type="primary">dxs</name>
    <name evidence="13" type="ORF">NIDE0869</name>
</gene>
<dbReference type="CDD" id="cd02007">
    <property type="entry name" value="TPP_DXS"/>
    <property type="match status" value="1"/>
</dbReference>
<evidence type="ECO:0000256" key="2">
    <source>
        <dbReference type="ARBA" id="ARBA00011081"/>
    </source>
</evidence>
<evidence type="ECO:0000256" key="3">
    <source>
        <dbReference type="ARBA" id="ARBA00011738"/>
    </source>
</evidence>
<evidence type="ECO:0000259" key="12">
    <source>
        <dbReference type="SMART" id="SM00861"/>
    </source>
</evidence>
<keyword evidence="7 11" id="KW-0784">Thiamine biosynthesis</keyword>
<dbReference type="EMBL" id="FP929003">
    <property type="protein sequence ID" value="CBK40635.1"/>
    <property type="molecule type" value="Genomic_DNA"/>
</dbReference>
<feature type="binding site" evidence="11">
    <location>
        <position position="145"/>
    </location>
    <ligand>
        <name>Mg(2+)</name>
        <dbReference type="ChEBI" id="CHEBI:18420"/>
    </ligand>
</feature>
<dbReference type="EC" id="2.2.1.7" evidence="11"/>
<evidence type="ECO:0000256" key="8">
    <source>
        <dbReference type="ARBA" id="ARBA00023052"/>
    </source>
</evidence>
<dbReference type="InterPro" id="IPR005475">
    <property type="entry name" value="Transketolase-like_Pyr-bd"/>
</dbReference>
<dbReference type="GO" id="GO:0000287">
    <property type="term" value="F:magnesium ion binding"/>
    <property type="evidence" value="ECO:0007669"/>
    <property type="project" value="UniProtKB-UniRule"/>
</dbReference>
<feature type="binding site" evidence="11">
    <location>
        <position position="174"/>
    </location>
    <ligand>
        <name>Mg(2+)</name>
        <dbReference type="ChEBI" id="CHEBI:18420"/>
    </ligand>
</feature>
<dbReference type="InterPro" id="IPR029061">
    <property type="entry name" value="THDP-binding"/>
</dbReference>
<accession>D8PBM6</accession>
<dbReference type="UniPathway" id="UPA00064">
    <property type="reaction ID" value="UER00091"/>
</dbReference>
<dbReference type="GO" id="GO:0009228">
    <property type="term" value="P:thiamine biosynthetic process"/>
    <property type="evidence" value="ECO:0007669"/>
    <property type="project" value="UniProtKB-UniRule"/>
</dbReference>
<dbReference type="Gene3D" id="3.40.50.970">
    <property type="match status" value="2"/>
</dbReference>
<reference evidence="13 14" key="1">
    <citation type="journal article" date="2010" name="Proc. Natl. Acad. Sci. U.S.A.">
        <title>A Nitrospira metagenome illuminates the physiology and evolution of globally important nitrite-oxidizing bacteria.</title>
        <authorList>
            <person name="Lucker S."/>
            <person name="Wagner M."/>
            <person name="Maixner F."/>
            <person name="Pelletier E."/>
            <person name="Koch H."/>
            <person name="Vacherie B."/>
            <person name="Rattei T."/>
            <person name="Sinninghe Damste J."/>
            <person name="Spieck E."/>
            <person name="Le Paslier D."/>
            <person name="Daims H."/>
        </authorList>
    </citation>
    <scope>NUCLEOTIDE SEQUENCE [LARGE SCALE GENOMIC DNA]</scope>
</reference>
<dbReference type="GO" id="GO:0008661">
    <property type="term" value="F:1-deoxy-D-xylulose-5-phosphate synthase activity"/>
    <property type="evidence" value="ECO:0007669"/>
    <property type="project" value="UniProtKB-UniRule"/>
</dbReference>
<evidence type="ECO:0000256" key="9">
    <source>
        <dbReference type="ARBA" id="ARBA00023229"/>
    </source>
</evidence>
<dbReference type="FunFam" id="3.40.50.970:FF:000005">
    <property type="entry name" value="1-deoxy-D-xylulose-5-phosphate synthase"/>
    <property type="match status" value="1"/>
</dbReference>
<dbReference type="GO" id="GO:0016114">
    <property type="term" value="P:terpenoid biosynthetic process"/>
    <property type="evidence" value="ECO:0007669"/>
    <property type="project" value="UniProtKB-UniRule"/>
</dbReference>
<dbReference type="InterPro" id="IPR009014">
    <property type="entry name" value="Transketo_C/PFOR_II"/>
</dbReference>
<proteinExistence type="inferred from homology"/>